<dbReference type="Proteomes" id="UP000063953">
    <property type="component" value="Chromosome"/>
</dbReference>
<proteinExistence type="predicted"/>
<keyword evidence="2" id="KW-1185">Reference proteome</keyword>
<gene>
    <name evidence="1" type="ORF">AKN88_11220</name>
</gene>
<accession>A0A0K1XGB3</accession>
<evidence type="ECO:0000313" key="2">
    <source>
        <dbReference type="Proteomes" id="UP000063953"/>
    </source>
</evidence>
<evidence type="ECO:0000313" key="1">
    <source>
        <dbReference type="EMBL" id="AKX60435.1"/>
    </source>
</evidence>
<name>A0A0K1XGB3_9GAMM</name>
<dbReference type="AlphaFoldDB" id="A0A0K1XGB3"/>
<protein>
    <submittedName>
        <fullName evidence="1">Uncharacterized protein</fullName>
    </submittedName>
</protein>
<reference evidence="1 2" key="1">
    <citation type="journal article" date="2015" name="Genome Announc.">
        <title>Genome Sequences of Oblitimonas alkaliphila gen. nov. sp. nov. (Proposed), a Novel Bacterium of the Pseudomonadaceae Family.</title>
        <authorList>
            <person name="Lauer A.C."/>
            <person name="Nicholson A.C."/>
            <person name="Humrighouse B.W."/>
            <person name="Emery B."/>
            <person name="Drobish A."/>
            <person name="Juieng P."/>
            <person name="Loparev V."/>
            <person name="McQuiston J.R."/>
        </authorList>
    </citation>
    <scope>NUCLEOTIDE SEQUENCE [LARGE SCALE GENOMIC DNA]</scope>
    <source>
        <strain evidence="1 2">E5571</strain>
    </source>
</reference>
<dbReference type="EMBL" id="CP012365">
    <property type="protein sequence ID" value="AKX60435.1"/>
    <property type="molecule type" value="Genomic_DNA"/>
</dbReference>
<sequence length="86" mass="9446">MASAFEVGELLQHAFPVALLDAWLLFAQQAAGYAFQAVHEVGGSHLWRILHQQVDMVALTIHLDQLHLEVGTDFGEDGVKPLMASH</sequence>
<organism evidence="1 2">
    <name type="scientific">Thiopseudomonas alkaliphila</name>
    <dbReference type="NCBI Taxonomy" id="1697053"/>
    <lineage>
        <taxon>Bacteria</taxon>
        <taxon>Pseudomonadati</taxon>
        <taxon>Pseudomonadota</taxon>
        <taxon>Gammaproteobacteria</taxon>
        <taxon>Pseudomonadales</taxon>
        <taxon>Pseudomonadaceae</taxon>
        <taxon>Thiopseudomonas</taxon>
    </lineage>
</organism>